<keyword evidence="9 16" id="KW-1133">Transmembrane helix</keyword>
<sequence length="757" mass="83128">MEEVRGIRRSRGHPLLRSKKSEGGYNHGFSQSQIQTFAVICQTLLPPPPPEKTAEQQQQALSGSQPPFPDEVADMIVKNGRAQAVKVLRVILTILSFRFGTLLLCGSLCLDKRWPFVLKFSQLPLYKREEILRKWSRQSGFLLPLRISFFLAKFYTLFSFFSQTDENLKNPALEAIGYCNDTTETSSDKKSEEDEKRRPLETGIIETTNESDITITQSLIEKGLHVAKDNADGVHRIRCDVVVVGSGSGGGVAAANLAKAGLKVLVLEKGNYFAAKDYSALEGPSMIELYEKSGLLTTVDGKFMVLAGSTVGGGTAVNWSASIRTPDHVLQEWSEGSKIKFFGSQEYQSAMDEVTRRIGVTERCVSEGFQNQVLRKGCERLGLKVVSVPRNASEDHYCGSCGYGCRAGDKNGTDRTWLVDAVENGAVILTGIKAERFILVDNTSSSSNERKKRCVGVIASSVGGKIGKKFIIEARVTVSSAGSLLTPPLMLSSGLKNRNIGRNLRLHPVLMTWGYFPEKGSEFSGKIYEGGIITSVHHVKDAESECRAILENPLIGPASYAGLSPWVSGADLEERMTKYGRTAHLFALVRDSGSGEVLKESEVTYRTSKKDRENLRVGLRQALRVLVAAGAVEVGTYRNDGQRIKCEGITREAMEEFLDGVDADGGVSTKREYWTTYFSAHQMGSCRMGSTEEEGAVDEKGESWEAEELFVCDGSVLPSAVGVNPMITIQSIAYCISNRIVQSLQNDAKYRETERKS</sequence>
<feature type="region of interest" description="Disordered" evidence="15">
    <location>
        <begin position="1"/>
        <end position="27"/>
    </location>
</feature>
<dbReference type="InterPro" id="IPR000172">
    <property type="entry name" value="GMC_OxRdtase_N"/>
</dbReference>
<dbReference type="EMBL" id="GEVK01022269">
    <property type="protein sequence ID" value="JAU30563.1"/>
    <property type="molecule type" value="Transcribed_RNA"/>
</dbReference>
<feature type="domain" description="FAD-dependent oxidoreductase 2 FAD-binding" evidence="18">
    <location>
        <begin position="240"/>
        <end position="273"/>
    </location>
</feature>
<evidence type="ECO:0000313" key="20">
    <source>
        <dbReference type="EMBL" id="JAU30563.1"/>
    </source>
</evidence>
<keyword evidence="6" id="KW-0285">Flavoprotein</keyword>
<evidence type="ECO:0000256" key="7">
    <source>
        <dbReference type="ARBA" id="ARBA00022692"/>
    </source>
</evidence>
<evidence type="ECO:0000256" key="5">
    <source>
        <dbReference type="ARBA" id="ARBA00013125"/>
    </source>
</evidence>
<feature type="domain" description="Glucose-methanol-choline oxidoreductase N-terminal" evidence="17">
    <location>
        <begin position="288"/>
        <end position="509"/>
    </location>
</feature>
<evidence type="ECO:0000256" key="8">
    <source>
        <dbReference type="ARBA" id="ARBA00022827"/>
    </source>
</evidence>
<dbReference type="EC" id="1.1.3.20" evidence="5 12"/>
<evidence type="ECO:0000256" key="15">
    <source>
        <dbReference type="SAM" id="MobiDB-lite"/>
    </source>
</evidence>
<evidence type="ECO:0000256" key="10">
    <source>
        <dbReference type="ARBA" id="ARBA00023002"/>
    </source>
</evidence>
<keyword evidence="7 16" id="KW-0812">Transmembrane</keyword>
<keyword evidence="10 12" id="KW-0560">Oxidoreductase</keyword>
<evidence type="ECO:0000259" key="18">
    <source>
        <dbReference type="Pfam" id="PF00890"/>
    </source>
</evidence>
<dbReference type="PANTHER" id="PTHR46056:SF12">
    <property type="entry name" value="LONG-CHAIN-ALCOHOL OXIDASE"/>
    <property type="match status" value="1"/>
</dbReference>
<feature type="transmembrane region" description="Helical" evidence="16">
    <location>
        <begin position="87"/>
        <end position="110"/>
    </location>
</feature>
<dbReference type="Pfam" id="PF05199">
    <property type="entry name" value="GMC_oxred_C"/>
    <property type="match status" value="1"/>
</dbReference>
<dbReference type="InterPro" id="IPR003953">
    <property type="entry name" value="FAD-dep_OxRdtase_2_FAD-bd"/>
</dbReference>
<proteinExistence type="inferred from homology"/>
<reference evidence="20" key="1">
    <citation type="submission" date="2016-07" db="EMBL/GenBank/DDBJ databases">
        <title>De novo transcriptome assembly of four accessions of the metal hyperaccumulator plant Noccaea caerulescens.</title>
        <authorList>
            <person name="Blande D."/>
            <person name="Halimaa P."/>
            <person name="Tervahauta A.I."/>
            <person name="Aarts M.G."/>
            <person name="Karenlampi S.O."/>
        </authorList>
    </citation>
    <scope>NUCLEOTIDE SEQUENCE</scope>
</reference>
<evidence type="ECO:0000256" key="11">
    <source>
        <dbReference type="ARBA" id="ARBA00023136"/>
    </source>
</evidence>
<evidence type="ECO:0000256" key="2">
    <source>
        <dbReference type="ARBA" id="ARBA00003842"/>
    </source>
</evidence>
<evidence type="ECO:0000256" key="4">
    <source>
        <dbReference type="ARBA" id="ARBA00010790"/>
    </source>
</evidence>
<evidence type="ECO:0000256" key="9">
    <source>
        <dbReference type="ARBA" id="ARBA00022989"/>
    </source>
</evidence>
<dbReference type="PANTHER" id="PTHR46056">
    <property type="entry name" value="LONG-CHAIN-ALCOHOL OXIDASE"/>
    <property type="match status" value="1"/>
</dbReference>
<keyword evidence="8 14" id="KW-0274">FAD</keyword>
<dbReference type="PIRSF" id="PIRSF028937">
    <property type="entry name" value="Lg_Ch_AO"/>
    <property type="match status" value="1"/>
</dbReference>
<name>A0A1J3EEM9_NOCCA</name>
<protein>
    <recommendedName>
        <fullName evidence="5 12">Long-chain-alcohol oxidase</fullName>
        <ecNumber evidence="5 12">1.1.3.20</ecNumber>
    </recommendedName>
</protein>
<dbReference type="InterPro" id="IPR036188">
    <property type="entry name" value="FAD/NAD-bd_sf"/>
</dbReference>
<comment type="subcellular location">
    <subcellularLocation>
        <location evidence="3 12">Membrane</location>
    </subcellularLocation>
</comment>
<comment type="similarity">
    <text evidence="4 12">Belongs to the GMC oxidoreductase family.</text>
</comment>
<feature type="domain" description="Glucose-methanol-choline oxidoreductase C-terminal" evidence="19">
    <location>
        <begin position="602"/>
        <end position="733"/>
    </location>
</feature>
<feature type="active site" description="Proton acceptor" evidence="13">
    <location>
        <position position="681"/>
    </location>
</feature>
<dbReference type="SUPFAM" id="SSF51905">
    <property type="entry name" value="FAD/NAD(P)-binding domain"/>
    <property type="match status" value="1"/>
</dbReference>
<dbReference type="InterPro" id="IPR012400">
    <property type="entry name" value="Long_Oxdase"/>
</dbReference>
<feature type="binding site" evidence="14">
    <location>
        <begin position="239"/>
        <end position="254"/>
    </location>
    <ligand>
        <name>FAD</name>
        <dbReference type="ChEBI" id="CHEBI:57692"/>
    </ligand>
</feature>
<dbReference type="AlphaFoldDB" id="A0A1J3EEM9"/>
<evidence type="ECO:0000256" key="1">
    <source>
        <dbReference type="ARBA" id="ARBA00000920"/>
    </source>
</evidence>
<dbReference type="GO" id="GO:0016020">
    <property type="term" value="C:membrane"/>
    <property type="evidence" value="ECO:0007669"/>
    <property type="project" value="UniProtKB-SubCell"/>
</dbReference>
<dbReference type="Gene3D" id="3.50.50.60">
    <property type="entry name" value="FAD/NAD(P)-binding domain"/>
    <property type="match status" value="2"/>
</dbReference>
<gene>
    <name evidence="20" type="ORF">LC_TR11656_c0_g1_i1_g.41038</name>
</gene>
<organism evidence="20">
    <name type="scientific">Noccaea caerulescens</name>
    <name type="common">Alpine penny-cress</name>
    <name type="synonym">Thlaspi caerulescens</name>
    <dbReference type="NCBI Taxonomy" id="107243"/>
    <lineage>
        <taxon>Eukaryota</taxon>
        <taxon>Viridiplantae</taxon>
        <taxon>Streptophyta</taxon>
        <taxon>Embryophyta</taxon>
        <taxon>Tracheophyta</taxon>
        <taxon>Spermatophyta</taxon>
        <taxon>Magnoliopsida</taxon>
        <taxon>eudicotyledons</taxon>
        <taxon>Gunneridae</taxon>
        <taxon>Pentapetalae</taxon>
        <taxon>rosids</taxon>
        <taxon>malvids</taxon>
        <taxon>Brassicales</taxon>
        <taxon>Brassicaceae</taxon>
        <taxon>Coluteocarpeae</taxon>
        <taxon>Noccaea</taxon>
    </lineage>
</organism>
<evidence type="ECO:0000256" key="13">
    <source>
        <dbReference type="PIRSR" id="PIRSR028937-1"/>
    </source>
</evidence>
<evidence type="ECO:0000259" key="17">
    <source>
        <dbReference type="Pfam" id="PF00732"/>
    </source>
</evidence>
<dbReference type="Pfam" id="PF00732">
    <property type="entry name" value="GMC_oxred_N"/>
    <property type="match status" value="1"/>
</dbReference>
<dbReference type="Pfam" id="PF00890">
    <property type="entry name" value="FAD_binding_2"/>
    <property type="match status" value="1"/>
</dbReference>
<evidence type="ECO:0000259" key="19">
    <source>
        <dbReference type="Pfam" id="PF05199"/>
    </source>
</evidence>
<evidence type="ECO:0000256" key="6">
    <source>
        <dbReference type="ARBA" id="ARBA00022630"/>
    </source>
</evidence>
<dbReference type="GO" id="GO:0050660">
    <property type="term" value="F:flavin adenine dinucleotide binding"/>
    <property type="evidence" value="ECO:0007669"/>
    <property type="project" value="InterPro"/>
</dbReference>
<keyword evidence="11 12" id="KW-0472">Membrane</keyword>
<comment type="function">
    <text evidence="2 12">Long-chain fatty alcohol oxidase involved in the omega-oxidation pathway of lipid degradation.</text>
</comment>
<accession>A0A1J3EEM9</accession>
<evidence type="ECO:0000256" key="14">
    <source>
        <dbReference type="PIRSR" id="PIRSR028937-2"/>
    </source>
</evidence>
<dbReference type="GO" id="GO:0046577">
    <property type="term" value="F:long-chain-alcohol oxidase activity"/>
    <property type="evidence" value="ECO:0007669"/>
    <property type="project" value="UniProtKB-EC"/>
</dbReference>
<evidence type="ECO:0000256" key="16">
    <source>
        <dbReference type="SAM" id="Phobius"/>
    </source>
</evidence>
<comment type="catalytic activity">
    <reaction evidence="1 12">
        <text>a long-chain primary fatty alcohol + O2 = a long-chain fatty aldehyde + H2O2</text>
        <dbReference type="Rhea" id="RHEA:22756"/>
        <dbReference type="ChEBI" id="CHEBI:15379"/>
        <dbReference type="ChEBI" id="CHEBI:16240"/>
        <dbReference type="ChEBI" id="CHEBI:17176"/>
        <dbReference type="ChEBI" id="CHEBI:77396"/>
        <dbReference type="EC" id="1.1.3.20"/>
    </reaction>
</comment>
<evidence type="ECO:0000256" key="3">
    <source>
        <dbReference type="ARBA" id="ARBA00004370"/>
    </source>
</evidence>
<feature type="compositionally biased region" description="Basic residues" evidence="15">
    <location>
        <begin position="7"/>
        <end position="18"/>
    </location>
</feature>
<evidence type="ECO:0000256" key="12">
    <source>
        <dbReference type="PIRNR" id="PIRNR028937"/>
    </source>
</evidence>
<dbReference type="InterPro" id="IPR007867">
    <property type="entry name" value="GMC_OxRtase_C"/>
</dbReference>